<dbReference type="GO" id="GO:0015031">
    <property type="term" value="P:protein transport"/>
    <property type="evidence" value="ECO:0007669"/>
    <property type="project" value="UniProtKB-KW"/>
</dbReference>
<dbReference type="AlphaFoldDB" id="A0A4R1L9N5"/>
<evidence type="ECO:0000313" key="11">
    <source>
        <dbReference type="EMBL" id="TCK75076.1"/>
    </source>
</evidence>
<gene>
    <name evidence="11" type="ORF">C7378_0055</name>
</gene>
<evidence type="ECO:0000256" key="4">
    <source>
        <dbReference type="ARBA" id="ARBA00022448"/>
    </source>
</evidence>
<keyword evidence="6" id="KW-0653">Protein transport</keyword>
<dbReference type="GO" id="GO:0044781">
    <property type="term" value="P:bacterial-type flagellum organization"/>
    <property type="evidence" value="ECO:0007669"/>
    <property type="project" value="UniProtKB-KW"/>
</dbReference>
<evidence type="ECO:0000313" key="12">
    <source>
        <dbReference type="Proteomes" id="UP000295210"/>
    </source>
</evidence>
<keyword evidence="12" id="KW-1185">Reference proteome</keyword>
<keyword evidence="8" id="KW-0175">Coiled coil</keyword>
<comment type="caution">
    <text evidence="11">The sequence shown here is derived from an EMBL/GenBank/DDBJ whole genome shotgun (WGS) entry which is preliminary data.</text>
</comment>
<protein>
    <recommendedName>
        <fullName evidence="3">Flagellar assembly protein FliH</fullName>
    </recommendedName>
</protein>
<feature type="domain" description="Flagellar assembly protein FliH/Type III secretion system HrpE" evidence="10">
    <location>
        <begin position="100"/>
        <end position="222"/>
    </location>
</feature>
<evidence type="ECO:0000256" key="9">
    <source>
        <dbReference type="SAM" id="MobiDB-lite"/>
    </source>
</evidence>
<feature type="region of interest" description="Disordered" evidence="9">
    <location>
        <begin position="21"/>
        <end position="41"/>
    </location>
</feature>
<evidence type="ECO:0000256" key="3">
    <source>
        <dbReference type="ARBA" id="ARBA00016507"/>
    </source>
</evidence>
<accession>A0A4R1L9N5</accession>
<dbReference type="PANTHER" id="PTHR34982:SF1">
    <property type="entry name" value="FLAGELLAR ASSEMBLY PROTEIN FLIH"/>
    <property type="match status" value="1"/>
</dbReference>
<name>A0A4R1L9N5_9BACT</name>
<reference evidence="11 12" key="1">
    <citation type="submission" date="2019-03" db="EMBL/GenBank/DDBJ databases">
        <title>Genomic Encyclopedia of Type Strains, Phase IV (KMG-IV): sequencing the most valuable type-strain genomes for metagenomic binning, comparative biology and taxonomic classification.</title>
        <authorList>
            <person name="Goeker M."/>
        </authorList>
    </citation>
    <scope>NUCLEOTIDE SEQUENCE [LARGE SCALE GENOMIC DNA]</scope>
    <source>
        <strain evidence="11 12">DSM 103428</strain>
    </source>
</reference>
<dbReference type="InterPro" id="IPR051472">
    <property type="entry name" value="T3SS_Stator/FliH"/>
</dbReference>
<evidence type="ECO:0000256" key="6">
    <source>
        <dbReference type="ARBA" id="ARBA00022927"/>
    </source>
</evidence>
<keyword evidence="5" id="KW-1005">Bacterial flagellum biogenesis</keyword>
<dbReference type="RefSeq" id="WP_131990569.1">
    <property type="nucleotide sequence ID" value="NZ_SMGK01000001.1"/>
</dbReference>
<proteinExistence type="inferred from homology"/>
<keyword evidence="11" id="KW-0282">Flagellum</keyword>
<feature type="coiled-coil region" evidence="8">
    <location>
        <begin position="48"/>
        <end position="75"/>
    </location>
</feature>
<comment type="function">
    <text evidence="1">Needed for flagellar regrowth and assembly.</text>
</comment>
<evidence type="ECO:0000259" key="10">
    <source>
        <dbReference type="Pfam" id="PF02108"/>
    </source>
</evidence>
<dbReference type="PANTHER" id="PTHR34982">
    <property type="entry name" value="YOP PROTEINS TRANSLOCATION PROTEIN L"/>
    <property type="match status" value="1"/>
</dbReference>
<dbReference type="Proteomes" id="UP000295210">
    <property type="component" value="Unassembled WGS sequence"/>
</dbReference>
<evidence type="ECO:0000256" key="5">
    <source>
        <dbReference type="ARBA" id="ARBA00022795"/>
    </source>
</evidence>
<keyword evidence="7" id="KW-1006">Bacterial flagellum protein export</keyword>
<keyword evidence="11" id="KW-0966">Cell projection</keyword>
<dbReference type="GO" id="GO:0005829">
    <property type="term" value="C:cytosol"/>
    <property type="evidence" value="ECO:0007669"/>
    <property type="project" value="TreeGrafter"/>
</dbReference>
<evidence type="ECO:0000256" key="2">
    <source>
        <dbReference type="ARBA" id="ARBA00006602"/>
    </source>
</evidence>
<comment type="similarity">
    <text evidence="2">Belongs to the FliH family.</text>
</comment>
<dbReference type="OrthoDB" id="122610at2"/>
<evidence type="ECO:0000256" key="1">
    <source>
        <dbReference type="ARBA" id="ARBA00003041"/>
    </source>
</evidence>
<evidence type="ECO:0000256" key="7">
    <source>
        <dbReference type="ARBA" id="ARBA00023225"/>
    </source>
</evidence>
<sequence>MPATPNYKIEPLQYAPWQTTEEGAIPLPPPQEGLVAERPRDPVNELSVERINERIRELERQLAEREELAARQIAEAKTTALRQAQEAQQSETHALQTRIANQVTGAVQRFEAQCESYFAQVEHEVVRLALSIASRVLHRESQIDPLLLSGAVRVALGQLSESTDVTLRVPAADLSLWTEMLRHIPNLPLHPQLVADGSLETGECEIETKMGSIDLGVKAQLGEIERGFFDLLDRRQQLTGKKRAGAGPEA</sequence>
<keyword evidence="11" id="KW-0969">Cilium</keyword>
<evidence type="ECO:0000256" key="8">
    <source>
        <dbReference type="SAM" id="Coils"/>
    </source>
</evidence>
<keyword evidence="4" id="KW-0813">Transport</keyword>
<dbReference type="EMBL" id="SMGK01000001">
    <property type="protein sequence ID" value="TCK75076.1"/>
    <property type="molecule type" value="Genomic_DNA"/>
</dbReference>
<dbReference type="Pfam" id="PF02108">
    <property type="entry name" value="FliH"/>
    <property type="match status" value="1"/>
</dbReference>
<dbReference type="InterPro" id="IPR018035">
    <property type="entry name" value="Flagellar_FliH/T3SS_HrpE"/>
</dbReference>
<organism evidence="11 12">
    <name type="scientific">Acidipila rosea</name>
    <dbReference type="NCBI Taxonomy" id="768535"/>
    <lineage>
        <taxon>Bacteria</taxon>
        <taxon>Pseudomonadati</taxon>
        <taxon>Acidobacteriota</taxon>
        <taxon>Terriglobia</taxon>
        <taxon>Terriglobales</taxon>
        <taxon>Acidobacteriaceae</taxon>
        <taxon>Acidipila</taxon>
    </lineage>
</organism>